<dbReference type="Proteomes" id="UP000824209">
    <property type="component" value="Unassembled WGS sequence"/>
</dbReference>
<dbReference type="InterPro" id="IPR002528">
    <property type="entry name" value="MATE_fam"/>
</dbReference>
<dbReference type="EMBL" id="DWYA01000081">
    <property type="protein sequence ID" value="HJB40569.1"/>
    <property type="molecule type" value="Genomic_DNA"/>
</dbReference>
<feature type="transmembrane region" description="Helical" evidence="6">
    <location>
        <begin position="276"/>
        <end position="297"/>
    </location>
</feature>
<evidence type="ECO:0000313" key="8">
    <source>
        <dbReference type="Proteomes" id="UP000824209"/>
    </source>
</evidence>
<feature type="transmembrane region" description="Helical" evidence="6">
    <location>
        <begin position="318"/>
        <end position="338"/>
    </location>
</feature>
<keyword evidence="2" id="KW-1003">Cell membrane</keyword>
<reference evidence="7" key="1">
    <citation type="journal article" date="2021" name="PeerJ">
        <title>Extensive microbial diversity within the chicken gut microbiome revealed by metagenomics and culture.</title>
        <authorList>
            <person name="Gilroy R."/>
            <person name="Ravi A."/>
            <person name="Getino M."/>
            <person name="Pursley I."/>
            <person name="Horton D.L."/>
            <person name="Alikhan N.F."/>
            <person name="Baker D."/>
            <person name="Gharbi K."/>
            <person name="Hall N."/>
            <person name="Watson M."/>
            <person name="Adriaenssens E.M."/>
            <person name="Foster-Nyarko E."/>
            <person name="Jarju S."/>
            <person name="Secka A."/>
            <person name="Antonio M."/>
            <person name="Oren A."/>
            <person name="Chaudhuri R.R."/>
            <person name="La Ragione R."/>
            <person name="Hildebrand F."/>
            <person name="Pallen M.J."/>
        </authorList>
    </citation>
    <scope>NUCLEOTIDE SEQUENCE</scope>
    <source>
        <strain evidence="7">ChiBcec8-14828</strain>
    </source>
</reference>
<evidence type="ECO:0000256" key="6">
    <source>
        <dbReference type="SAM" id="Phobius"/>
    </source>
</evidence>
<evidence type="ECO:0000256" key="1">
    <source>
        <dbReference type="ARBA" id="ARBA00004651"/>
    </source>
</evidence>
<evidence type="ECO:0000256" key="5">
    <source>
        <dbReference type="ARBA" id="ARBA00023136"/>
    </source>
</evidence>
<feature type="transmembrane region" description="Helical" evidence="6">
    <location>
        <begin position="227"/>
        <end position="247"/>
    </location>
</feature>
<protein>
    <submittedName>
        <fullName evidence="7">Polysaccharide biosynthesis protein</fullName>
    </submittedName>
</protein>
<feature type="transmembrane region" description="Helical" evidence="6">
    <location>
        <begin position="43"/>
        <end position="64"/>
    </location>
</feature>
<name>A0A9D2M4A3_9FIRM</name>
<feature type="transmembrane region" description="Helical" evidence="6">
    <location>
        <begin position="126"/>
        <end position="144"/>
    </location>
</feature>
<dbReference type="PANTHER" id="PTHR30250">
    <property type="entry name" value="PST FAMILY PREDICTED COLANIC ACID TRANSPORTER"/>
    <property type="match status" value="1"/>
</dbReference>
<keyword evidence="4 6" id="KW-1133">Transmembrane helix</keyword>
<evidence type="ECO:0000256" key="2">
    <source>
        <dbReference type="ARBA" id="ARBA00022475"/>
    </source>
</evidence>
<comment type="subcellular location">
    <subcellularLocation>
        <location evidence="1">Cell membrane</location>
        <topology evidence="1">Multi-pass membrane protein</topology>
    </subcellularLocation>
</comment>
<evidence type="ECO:0000256" key="4">
    <source>
        <dbReference type="ARBA" id="ARBA00022989"/>
    </source>
</evidence>
<feature type="transmembrane region" description="Helical" evidence="6">
    <location>
        <begin position="12"/>
        <end position="31"/>
    </location>
</feature>
<feature type="transmembrane region" description="Helical" evidence="6">
    <location>
        <begin position="84"/>
        <end position="106"/>
    </location>
</feature>
<evidence type="ECO:0000313" key="7">
    <source>
        <dbReference type="EMBL" id="HJB40569.1"/>
    </source>
</evidence>
<dbReference type="InterPro" id="IPR050833">
    <property type="entry name" value="Poly_Biosynth_Transport"/>
</dbReference>
<dbReference type="CDD" id="cd13124">
    <property type="entry name" value="MATE_SpoVB_like"/>
    <property type="match status" value="1"/>
</dbReference>
<dbReference type="Pfam" id="PF01943">
    <property type="entry name" value="Polysacc_synt"/>
    <property type="match status" value="1"/>
</dbReference>
<sequence length="514" mass="56605">MQRGVYLKNAAIMTMTGLVLRAVGMLFRVYIAGKIGAQGMGVYQLITTAYTMAVTLGTAGLTLAATRICADLLAEGCEGEVKRALHKVILLGAATGCLTAAALFFSADWVAVRWLTEPRAALSLKILAPSLPFMAFSSSLRGYFMARRNVVPPSRAQLAEQAVRIALVAGLFYAFDPQEVVLSCAIVVMGNTVSEAVSWLILALGYEKDIRSLPKRTAKNKVRRSSLCMMWLPIAGNHCLAAALHTVENVMVPACLAVFLASRETALEQYGALKGMAMPVLFFPFSLLGTLSALLMPEIASAHVQGKKSLLCRLVQRVMLITLVLSIFAALEFTVFSAPIGQVLYKSEEIGFYLHVLGPLMPFLYLESMVDGMLKGVDEQLATFRYTVFDSVLRIAGIAFLVPRWGMKGFLLVMMLSNLFTCSMNLNRLLRVTECGFLWMRWLVKPLFCALTAALIHYFVITPCTQQWGIWIRLLVEGGAVAVIYFVAIDWTGCLSWREFLENLPIKCRKSVDK</sequence>
<organism evidence="7 8">
    <name type="scientific">Candidatus Ruthenibacterium avium</name>
    <dbReference type="NCBI Taxonomy" id="2838751"/>
    <lineage>
        <taxon>Bacteria</taxon>
        <taxon>Bacillati</taxon>
        <taxon>Bacillota</taxon>
        <taxon>Clostridia</taxon>
        <taxon>Eubacteriales</taxon>
        <taxon>Oscillospiraceae</taxon>
        <taxon>Ruthenibacterium</taxon>
    </lineage>
</organism>
<comment type="caution">
    <text evidence="7">The sequence shown here is derived from an EMBL/GenBank/DDBJ whole genome shotgun (WGS) entry which is preliminary data.</text>
</comment>
<proteinExistence type="predicted"/>
<gene>
    <name evidence="7" type="ORF">H9943_09265</name>
</gene>
<accession>A0A9D2M4A3</accession>
<dbReference type="Pfam" id="PF01554">
    <property type="entry name" value="MatE"/>
    <property type="match status" value="1"/>
</dbReference>
<feature type="transmembrane region" description="Helical" evidence="6">
    <location>
        <begin position="442"/>
        <end position="462"/>
    </location>
</feature>
<keyword evidence="3 6" id="KW-0812">Transmembrane</keyword>
<dbReference type="PANTHER" id="PTHR30250:SF24">
    <property type="entry name" value="STAGE V SPORULATION PROTEIN B"/>
    <property type="match status" value="1"/>
</dbReference>
<dbReference type="InterPro" id="IPR024923">
    <property type="entry name" value="PG_synth_SpoVB"/>
</dbReference>
<reference evidence="7" key="2">
    <citation type="submission" date="2021-04" db="EMBL/GenBank/DDBJ databases">
        <authorList>
            <person name="Gilroy R."/>
        </authorList>
    </citation>
    <scope>NUCLEOTIDE SEQUENCE</scope>
    <source>
        <strain evidence="7">ChiBcec8-14828</strain>
    </source>
</reference>
<keyword evidence="5 6" id="KW-0472">Membrane</keyword>
<dbReference type="PIRSF" id="PIRSF038958">
    <property type="entry name" value="PG_synth_SpoVB"/>
    <property type="match status" value="1"/>
</dbReference>
<feature type="transmembrane region" description="Helical" evidence="6">
    <location>
        <begin position="468"/>
        <end position="488"/>
    </location>
</feature>
<dbReference type="AlphaFoldDB" id="A0A9D2M4A3"/>
<dbReference type="InterPro" id="IPR002797">
    <property type="entry name" value="Polysacc_synth"/>
</dbReference>
<dbReference type="GO" id="GO:0005886">
    <property type="term" value="C:plasma membrane"/>
    <property type="evidence" value="ECO:0007669"/>
    <property type="project" value="UniProtKB-SubCell"/>
</dbReference>
<evidence type="ECO:0000256" key="3">
    <source>
        <dbReference type="ARBA" id="ARBA00022692"/>
    </source>
</evidence>